<comment type="caution">
    <text evidence="2">The sequence shown here is derived from an EMBL/GenBank/DDBJ whole genome shotgun (WGS) entry which is preliminary data.</text>
</comment>
<evidence type="ECO:0000313" key="2">
    <source>
        <dbReference type="EMBL" id="GAA3745188.1"/>
    </source>
</evidence>
<protein>
    <submittedName>
        <fullName evidence="2">DUF4188 domain-containing protein</fullName>
    </submittedName>
</protein>
<feature type="region of interest" description="Disordered" evidence="1">
    <location>
        <begin position="149"/>
        <end position="175"/>
    </location>
</feature>
<accession>A0ABP7FV82</accession>
<gene>
    <name evidence="2" type="ORF">GCM10022402_26030</name>
</gene>
<evidence type="ECO:0000313" key="3">
    <source>
        <dbReference type="Proteomes" id="UP001500908"/>
    </source>
</evidence>
<sequence length="175" mass="20159">MATIHPDRMTVEPEAGFVVFIIGMRINTWYRIDKWWRVIRAFRAMFTELTAEPERGLLHARILTGINGVTSVQYWESTDKLLRYAHDRLHTAAWQQYYRLLDDGTVGIWHETYQVGAERDTSAQGYEAIYKQMPAFGLGAALGVRPLTRQTRRSSDRLGTPRSTTERSRAEQVPG</sequence>
<proteinExistence type="predicted"/>
<dbReference type="RefSeq" id="WP_344971382.1">
    <property type="nucleotide sequence ID" value="NZ_BAABDD010000010.1"/>
</dbReference>
<feature type="compositionally biased region" description="Basic and acidic residues" evidence="1">
    <location>
        <begin position="164"/>
        <end position="175"/>
    </location>
</feature>
<dbReference type="Pfam" id="PF13826">
    <property type="entry name" value="Monooxy_af470-like"/>
    <property type="match status" value="1"/>
</dbReference>
<dbReference type="InterPro" id="IPR025444">
    <property type="entry name" value="Monooxy_af470"/>
</dbReference>
<keyword evidence="3" id="KW-1185">Reference proteome</keyword>
<dbReference type="EMBL" id="BAABDD010000010">
    <property type="protein sequence ID" value="GAA3745188.1"/>
    <property type="molecule type" value="Genomic_DNA"/>
</dbReference>
<name>A0ABP7FV82_9ACTN</name>
<organism evidence="2 3">
    <name type="scientific">Salinactinospora qingdaonensis</name>
    <dbReference type="NCBI Taxonomy" id="702744"/>
    <lineage>
        <taxon>Bacteria</taxon>
        <taxon>Bacillati</taxon>
        <taxon>Actinomycetota</taxon>
        <taxon>Actinomycetes</taxon>
        <taxon>Streptosporangiales</taxon>
        <taxon>Nocardiopsidaceae</taxon>
        <taxon>Salinactinospora</taxon>
    </lineage>
</organism>
<evidence type="ECO:0000256" key="1">
    <source>
        <dbReference type="SAM" id="MobiDB-lite"/>
    </source>
</evidence>
<dbReference type="Proteomes" id="UP001500908">
    <property type="component" value="Unassembled WGS sequence"/>
</dbReference>
<reference evidence="3" key="1">
    <citation type="journal article" date="2019" name="Int. J. Syst. Evol. Microbiol.">
        <title>The Global Catalogue of Microorganisms (GCM) 10K type strain sequencing project: providing services to taxonomists for standard genome sequencing and annotation.</title>
        <authorList>
            <consortium name="The Broad Institute Genomics Platform"/>
            <consortium name="The Broad Institute Genome Sequencing Center for Infectious Disease"/>
            <person name="Wu L."/>
            <person name="Ma J."/>
        </authorList>
    </citation>
    <scope>NUCLEOTIDE SEQUENCE [LARGE SCALE GENOMIC DNA]</scope>
    <source>
        <strain evidence="3">JCM 17137</strain>
    </source>
</reference>